<organism evidence="2 3">
    <name type="scientific">Candidatus Saganbacteria bacterium</name>
    <dbReference type="NCBI Taxonomy" id="2575572"/>
    <lineage>
        <taxon>Bacteria</taxon>
        <taxon>Bacillati</taxon>
        <taxon>Saganbacteria</taxon>
    </lineage>
</organism>
<dbReference type="InterPro" id="IPR036165">
    <property type="entry name" value="YefM-like_sf"/>
</dbReference>
<dbReference type="Gene3D" id="1.10.1220.170">
    <property type="match status" value="1"/>
</dbReference>
<protein>
    <recommendedName>
        <fullName evidence="4">Antitoxin</fullName>
    </recommendedName>
</protein>
<reference evidence="2 3" key="1">
    <citation type="submission" date="2019-12" db="EMBL/GenBank/DDBJ databases">
        <authorList>
            <person name="Wolfe R."/>
            <person name="Danczak R."/>
            <person name="Wilkins M."/>
        </authorList>
    </citation>
    <scope>NUCLEOTIDE SEQUENCE [LARGE SCALE GENOMIC DNA]</scope>
    <source>
        <strain evidence="2">X2_MaxBin.013</strain>
    </source>
</reference>
<comment type="caution">
    <text evidence="2">The sequence shown here is derived from an EMBL/GenBank/DDBJ whole genome shotgun (WGS) entry which is preliminary data.</text>
</comment>
<dbReference type="Proteomes" id="UP000488506">
    <property type="component" value="Unassembled WGS sequence"/>
</dbReference>
<dbReference type="AlphaFoldDB" id="A0A833NYH3"/>
<evidence type="ECO:0000313" key="2">
    <source>
        <dbReference type="EMBL" id="KAF0134116.1"/>
    </source>
</evidence>
<evidence type="ECO:0000313" key="3">
    <source>
        <dbReference type="Proteomes" id="UP000488506"/>
    </source>
</evidence>
<proteinExistence type="inferred from homology"/>
<comment type="similarity">
    <text evidence="1">Belongs to the phD/YefM antitoxin family.</text>
</comment>
<sequence length="73" mass="8269">MPDIKKGHPVFIRGLVLKKPAVLVDADEYEGIKETLEIIFEEPNILSKLKEAEKELKKGKAIGWAKLKNELKV</sequence>
<gene>
    <name evidence="2" type="ORF">FD145_872</name>
</gene>
<name>A0A833NYH3_UNCSA</name>
<evidence type="ECO:0000256" key="1">
    <source>
        <dbReference type="ARBA" id="ARBA00009981"/>
    </source>
</evidence>
<evidence type="ECO:0008006" key="4">
    <source>
        <dbReference type="Google" id="ProtNLM"/>
    </source>
</evidence>
<dbReference type="SUPFAM" id="SSF143120">
    <property type="entry name" value="YefM-like"/>
    <property type="match status" value="1"/>
</dbReference>
<dbReference type="EMBL" id="WPAF01000012">
    <property type="protein sequence ID" value="KAF0134116.1"/>
    <property type="molecule type" value="Genomic_DNA"/>
</dbReference>
<accession>A0A833NYH3</accession>